<dbReference type="Gene3D" id="2.60.120.260">
    <property type="entry name" value="Galactose-binding domain-like"/>
    <property type="match status" value="1"/>
</dbReference>
<dbReference type="Pfam" id="PF22666">
    <property type="entry name" value="Glyco_hydro_2_N2"/>
    <property type="match status" value="1"/>
</dbReference>
<dbReference type="InterPro" id="IPR054593">
    <property type="entry name" value="Beta-mannosidase-like_N2"/>
</dbReference>
<evidence type="ECO:0000256" key="2">
    <source>
        <dbReference type="ARBA" id="ARBA00023295"/>
    </source>
</evidence>
<dbReference type="AlphaFoldDB" id="F9G5K8"/>
<dbReference type="InterPro" id="IPR050887">
    <property type="entry name" value="Beta-mannosidase_GH2"/>
</dbReference>
<dbReference type="PANTHER" id="PTHR43730:SF1">
    <property type="entry name" value="BETA-MANNOSIDASE"/>
    <property type="match status" value="1"/>
</dbReference>
<organism evidence="4">
    <name type="scientific">Fusarium oxysporum (strain Fo5176)</name>
    <name type="common">Fusarium vascular wilt</name>
    <dbReference type="NCBI Taxonomy" id="660025"/>
    <lineage>
        <taxon>Eukaryota</taxon>
        <taxon>Fungi</taxon>
        <taxon>Dikarya</taxon>
        <taxon>Ascomycota</taxon>
        <taxon>Pezizomycotina</taxon>
        <taxon>Sordariomycetes</taxon>
        <taxon>Hypocreomycetidae</taxon>
        <taxon>Hypocreales</taxon>
        <taxon>Nectriaceae</taxon>
        <taxon>Fusarium</taxon>
        <taxon>Fusarium oxysporum species complex</taxon>
    </lineage>
</organism>
<evidence type="ECO:0000259" key="3">
    <source>
        <dbReference type="Pfam" id="PF22666"/>
    </source>
</evidence>
<accession>F9G5K8</accession>
<comment type="caution">
    <text evidence="4">The sequence shown here is derived from an EMBL/GenBank/DDBJ whole genome shotgun (WGS) entry which is preliminary data.</text>
</comment>
<reference evidence="4" key="1">
    <citation type="journal article" date="2012" name="Mol. Plant Microbe Interact.">
        <title>A highly conserved effector in Fusarium oxysporum is required for full virulence on Arabidopsis.</title>
        <authorList>
            <person name="Thatcher L.F."/>
            <person name="Gardiner D.M."/>
            <person name="Kazan K."/>
            <person name="Manners J."/>
        </authorList>
    </citation>
    <scope>NUCLEOTIDE SEQUENCE [LARGE SCALE GENOMIC DNA]</scope>
    <source>
        <strain evidence="4">Fo5176</strain>
    </source>
</reference>
<keyword evidence="1" id="KW-0378">Hydrolase</keyword>
<dbReference type="GO" id="GO:0006516">
    <property type="term" value="P:glycoprotein catabolic process"/>
    <property type="evidence" value="ECO:0007669"/>
    <property type="project" value="TreeGrafter"/>
</dbReference>
<evidence type="ECO:0000313" key="4">
    <source>
        <dbReference type="EMBL" id="EGU75552.1"/>
    </source>
</evidence>
<gene>
    <name evidence="4" type="ORF">FOXB_13940</name>
</gene>
<sequence>MVLENLLTLQCHPKHPMRRGRLATYGEGPDCYSPGPIIGINELGAEQVGGRSGNSRSRAIKRHNHLESHNTFLSHRVDITALLKPRESNILSIEFDSAFLCGRALQKKHPEVLKTSTSFASLKLVNLNLWYAAGYGEQWLYAVAVQALYRDTALNILKTKTGLRGSQLVQEKGDHGYSLNFCINDIDIFYAVSCWIPAYSLLPSLDLDGYHA</sequence>
<dbReference type="EMBL" id="AFQF01003454">
    <property type="protein sequence ID" value="EGU75552.1"/>
    <property type="molecule type" value="Genomic_DNA"/>
</dbReference>
<dbReference type="InterPro" id="IPR008979">
    <property type="entry name" value="Galactose-bd-like_sf"/>
</dbReference>
<feature type="domain" description="Beta-mannosidase-like galactose-binding" evidence="3">
    <location>
        <begin position="64"/>
        <end position="114"/>
    </location>
</feature>
<proteinExistence type="predicted"/>
<dbReference type="PANTHER" id="PTHR43730">
    <property type="entry name" value="BETA-MANNOSIDASE"/>
    <property type="match status" value="1"/>
</dbReference>
<protein>
    <recommendedName>
        <fullName evidence="3">Beta-mannosidase-like galactose-binding domain-containing protein</fullName>
    </recommendedName>
</protein>
<name>F9G5K8_FUSOF</name>
<keyword evidence="2" id="KW-0326">Glycosidase</keyword>
<dbReference type="OrthoDB" id="5057144at2759"/>
<evidence type="ECO:0000256" key="1">
    <source>
        <dbReference type="ARBA" id="ARBA00022801"/>
    </source>
</evidence>
<dbReference type="STRING" id="660025.F9G5K8"/>
<dbReference type="SUPFAM" id="SSF49785">
    <property type="entry name" value="Galactose-binding domain-like"/>
    <property type="match status" value="1"/>
</dbReference>
<dbReference type="GO" id="GO:0004567">
    <property type="term" value="F:beta-mannosidase activity"/>
    <property type="evidence" value="ECO:0007669"/>
    <property type="project" value="TreeGrafter"/>
</dbReference>